<dbReference type="RefSeq" id="WP_264716629.1">
    <property type="nucleotide sequence ID" value="NZ_JAPDNT010000044.1"/>
</dbReference>
<dbReference type="AlphaFoldDB" id="A0AA41YQ74"/>
<reference evidence="2" key="1">
    <citation type="submission" date="2022-09" db="EMBL/GenBank/DDBJ databases">
        <title>Rhodovastum sp. nov. RN2-1 isolated from soil in Seongnam, South Korea.</title>
        <authorList>
            <person name="Le N.T."/>
        </authorList>
    </citation>
    <scope>NUCLEOTIDE SEQUENCE</scope>
    <source>
        <strain evidence="2">RN2-1</strain>
    </source>
</reference>
<evidence type="ECO:0000313" key="2">
    <source>
        <dbReference type="EMBL" id="MCW3477669.1"/>
    </source>
</evidence>
<feature type="signal peptide" evidence="1">
    <location>
        <begin position="1"/>
        <end position="30"/>
    </location>
</feature>
<dbReference type="EMBL" id="JAPDNT010000044">
    <property type="protein sequence ID" value="MCW3477669.1"/>
    <property type="molecule type" value="Genomic_DNA"/>
</dbReference>
<keyword evidence="3" id="KW-1185">Reference proteome</keyword>
<evidence type="ECO:0000256" key="1">
    <source>
        <dbReference type="SAM" id="SignalP"/>
    </source>
</evidence>
<accession>A0AA41YQ74</accession>
<proteinExistence type="predicted"/>
<dbReference type="Proteomes" id="UP001165679">
    <property type="component" value="Unassembled WGS sequence"/>
</dbReference>
<gene>
    <name evidence="2" type="ORF">OL599_24210</name>
</gene>
<organism evidence="2 3">
    <name type="scientific">Limobrevibacterium gyesilva</name>
    <dbReference type="NCBI Taxonomy" id="2991712"/>
    <lineage>
        <taxon>Bacteria</taxon>
        <taxon>Pseudomonadati</taxon>
        <taxon>Pseudomonadota</taxon>
        <taxon>Alphaproteobacteria</taxon>
        <taxon>Acetobacterales</taxon>
        <taxon>Acetobacteraceae</taxon>
        <taxon>Limobrevibacterium</taxon>
    </lineage>
</organism>
<sequence length="466" mass="45222">MTTNVTVQANVSSQILVPFTSAANAAAAQAALNAVNSLVIGGSLEQYVPTAGSGPIPNVPTPDFLGGVVDTVPASLNFGVLPNEYVSFVNGGTGLAVAIGGPLTKVVVSGADSSLLYVNQSTHGQVFLGGGNNYIANAFSTSKMAVNVDGSDSLFGSASVVDVSTGAATVNVFNHALVDIETGNATSSGTGHVVVQPGTAGVMVTGSSTVPVTVSGTAGSTTYFMANGSNGGGGAFINPGAGDIVVFPGGTSSATLFGGTKVFGDQTITGAAFTGSATVGGASGYYEGGSAGHNLLKSSTVAGATTLVGGGDGDILFVSGAHDVAVTGSGQNVIIATDSTVNGGATYGVSGGTGTVLGAQSGHNSFFLGSGNYTLAGFHDVGSGTFAGSVYNILSATVGGAGNFTIVDFLPSLVSGSTTVSYDKVELGGLTATISTSGANSTAVLSDGTTITFQNAHVTNFGTYLA</sequence>
<comment type="caution">
    <text evidence="2">The sequence shown here is derived from an EMBL/GenBank/DDBJ whole genome shotgun (WGS) entry which is preliminary data.</text>
</comment>
<keyword evidence="1" id="KW-0732">Signal</keyword>
<protein>
    <submittedName>
        <fullName evidence="2">Uncharacterized protein</fullName>
    </submittedName>
</protein>
<name>A0AA41YQ74_9PROT</name>
<evidence type="ECO:0000313" key="3">
    <source>
        <dbReference type="Proteomes" id="UP001165679"/>
    </source>
</evidence>
<feature type="chain" id="PRO_5041401514" evidence="1">
    <location>
        <begin position="31"/>
        <end position="466"/>
    </location>
</feature>
<reference evidence="2" key="2">
    <citation type="submission" date="2022-10" db="EMBL/GenBank/DDBJ databases">
        <authorList>
            <person name="Trinh H.N."/>
        </authorList>
    </citation>
    <scope>NUCLEOTIDE SEQUENCE</scope>
    <source>
        <strain evidence="2">RN2-1</strain>
    </source>
</reference>